<evidence type="ECO:0000256" key="1">
    <source>
        <dbReference type="ARBA" id="ARBA00006328"/>
    </source>
</evidence>
<dbReference type="PANTHER" id="PTHR42748:SF30">
    <property type="entry name" value="NMRA-LIKE DOMAIN-CONTAINING PROTEIN"/>
    <property type="match status" value="1"/>
</dbReference>
<dbReference type="Gene3D" id="3.90.25.10">
    <property type="entry name" value="UDP-galactose 4-epimerase, domain 1"/>
    <property type="match status" value="1"/>
</dbReference>
<evidence type="ECO:0000313" key="5">
    <source>
        <dbReference type="EMBL" id="CEL03965.1"/>
    </source>
</evidence>
<dbReference type="OrthoDB" id="3358371at2759"/>
<evidence type="ECO:0000313" key="6">
    <source>
        <dbReference type="Proteomes" id="UP000054771"/>
    </source>
</evidence>
<dbReference type="CDD" id="cd05251">
    <property type="entry name" value="NmrA_like_SDR_a"/>
    <property type="match status" value="1"/>
</dbReference>
<feature type="domain" description="NmrA-like" evidence="4">
    <location>
        <begin position="4"/>
        <end position="295"/>
    </location>
</feature>
<evidence type="ECO:0000256" key="3">
    <source>
        <dbReference type="ARBA" id="ARBA00023002"/>
    </source>
</evidence>
<dbReference type="EMBL" id="CDMC01000004">
    <property type="protein sequence ID" value="CEL03965.1"/>
    <property type="molecule type" value="Genomic_DNA"/>
</dbReference>
<keyword evidence="3" id="KW-0560">Oxidoreductase</keyword>
<sequence length="333" mass="36565">MSNKKLIVILGATGNQGGSVAEVFLQEPEWRVRAVTRNPASAKAQALAARGAEVVQADLDEPSTLSAAFKDANAIFAVSDFWGLYGDPASAAKAKDQPLNVWAANHETEQLKGVIDAAAKVPTLERFVLSSLSNAAKWSKGKYTHVYHFDSKAKAEEYGRETYPELFKKTSVFQAGFFLSNFLSNPIMQPQVTADGVAQFVAPLDPDIKLPFIAAEEDTGPIVKALVEEAPGKNVIGYREWSTLREVAEAFTQATGVKAECIMLKKGESNVPLPPDLAQELEDNWAYCNEFGYEGRDDPTIIHPKDLNSPPKLDSIVNYFKKQDWSKVLEQKK</sequence>
<dbReference type="InterPro" id="IPR036291">
    <property type="entry name" value="NAD(P)-bd_dom_sf"/>
</dbReference>
<keyword evidence="2" id="KW-0521">NADP</keyword>
<dbReference type="InterPro" id="IPR051164">
    <property type="entry name" value="NmrA-like_oxidored"/>
</dbReference>
<dbReference type="Pfam" id="PF05368">
    <property type="entry name" value="NmrA"/>
    <property type="match status" value="1"/>
</dbReference>
<dbReference type="AlphaFoldDB" id="A0A0U5FZ67"/>
<accession>A0A0U5FZ67</accession>
<gene>
    <name evidence="5" type="ORF">ASPCAL05100</name>
</gene>
<keyword evidence="6" id="KW-1185">Reference proteome</keyword>
<dbReference type="OMA" id="KYTRVYH"/>
<proteinExistence type="inferred from homology"/>
<dbReference type="Gene3D" id="3.40.50.720">
    <property type="entry name" value="NAD(P)-binding Rossmann-like Domain"/>
    <property type="match status" value="1"/>
</dbReference>
<dbReference type="InterPro" id="IPR008030">
    <property type="entry name" value="NmrA-like"/>
</dbReference>
<dbReference type="PANTHER" id="PTHR42748">
    <property type="entry name" value="NITROGEN METABOLITE REPRESSION PROTEIN NMRA FAMILY MEMBER"/>
    <property type="match status" value="1"/>
</dbReference>
<dbReference type="Proteomes" id="UP000054771">
    <property type="component" value="Unassembled WGS sequence"/>
</dbReference>
<comment type="similarity">
    <text evidence="1">Belongs to the NmrA-type oxidoreductase family.</text>
</comment>
<dbReference type="SUPFAM" id="SSF51735">
    <property type="entry name" value="NAD(P)-binding Rossmann-fold domains"/>
    <property type="match status" value="1"/>
</dbReference>
<dbReference type="GO" id="GO:0016491">
    <property type="term" value="F:oxidoreductase activity"/>
    <property type="evidence" value="ECO:0007669"/>
    <property type="project" value="UniProtKB-KW"/>
</dbReference>
<name>A0A0U5FZ67_ASPCI</name>
<organism evidence="5 6">
    <name type="scientific">Aspergillus calidoustus</name>
    <dbReference type="NCBI Taxonomy" id="454130"/>
    <lineage>
        <taxon>Eukaryota</taxon>
        <taxon>Fungi</taxon>
        <taxon>Dikarya</taxon>
        <taxon>Ascomycota</taxon>
        <taxon>Pezizomycotina</taxon>
        <taxon>Eurotiomycetes</taxon>
        <taxon>Eurotiomycetidae</taxon>
        <taxon>Eurotiales</taxon>
        <taxon>Aspergillaceae</taxon>
        <taxon>Aspergillus</taxon>
        <taxon>Aspergillus subgen. Nidulantes</taxon>
    </lineage>
</organism>
<protein>
    <submittedName>
        <fullName evidence="5">Putative NmrA-like family protein</fullName>
    </submittedName>
</protein>
<dbReference type="GO" id="GO:0005634">
    <property type="term" value="C:nucleus"/>
    <property type="evidence" value="ECO:0007669"/>
    <property type="project" value="TreeGrafter"/>
</dbReference>
<dbReference type="STRING" id="454130.A0A0U5FZ67"/>
<evidence type="ECO:0000256" key="2">
    <source>
        <dbReference type="ARBA" id="ARBA00022857"/>
    </source>
</evidence>
<evidence type="ECO:0000259" key="4">
    <source>
        <dbReference type="Pfam" id="PF05368"/>
    </source>
</evidence>
<reference evidence="6" key="1">
    <citation type="journal article" date="2016" name="Genome Announc.">
        <title>Draft genome sequences of fungus Aspergillus calidoustus.</title>
        <authorList>
            <person name="Horn F."/>
            <person name="Linde J."/>
            <person name="Mattern D.J."/>
            <person name="Walther G."/>
            <person name="Guthke R."/>
            <person name="Scherlach K."/>
            <person name="Martin K."/>
            <person name="Brakhage A.A."/>
            <person name="Petzke L."/>
            <person name="Valiante V."/>
        </authorList>
    </citation>
    <scope>NUCLEOTIDE SEQUENCE [LARGE SCALE GENOMIC DNA]</scope>
    <source>
        <strain evidence="6">SF006504</strain>
    </source>
</reference>